<sequence>MVGDNKQKIVAGSNLKLIWVEEDAANEHISILKLVVRRVKSNSNHPESIGTVSNTESSKKKLRFLDGYKKRTSKEADEIDSYFAQGNESVTSLNRFPIIKRIFHPLYQISQMYYIMSHFYADDTQFNKRFKLLVDGAAQLEAYPFLSSSLKGLDDGEQTDAA</sequence>
<accession>A0ABR0AS21</accession>
<keyword evidence="2" id="KW-1185">Reference proteome</keyword>
<protein>
    <submittedName>
        <fullName evidence="1">Uncharacterized protein</fullName>
    </submittedName>
</protein>
<dbReference type="EMBL" id="JAOYFB010000038">
    <property type="protein sequence ID" value="KAK4027906.1"/>
    <property type="molecule type" value="Genomic_DNA"/>
</dbReference>
<name>A0ABR0AS21_9CRUS</name>
<comment type="caution">
    <text evidence="1">The sequence shown here is derived from an EMBL/GenBank/DDBJ whole genome shotgun (WGS) entry which is preliminary data.</text>
</comment>
<evidence type="ECO:0000313" key="2">
    <source>
        <dbReference type="Proteomes" id="UP001234178"/>
    </source>
</evidence>
<dbReference type="Proteomes" id="UP001234178">
    <property type="component" value="Unassembled WGS sequence"/>
</dbReference>
<gene>
    <name evidence="1" type="ORF">OUZ56_017047</name>
</gene>
<organism evidence="1 2">
    <name type="scientific">Daphnia magna</name>
    <dbReference type="NCBI Taxonomy" id="35525"/>
    <lineage>
        <taxon>Eukaryota</taxon>
        <taxon>Metazoa</taxon>
        <taxon>Ecdysozoa</taxon>
        <taxon>Arthropoda</taxon>
        <taxon>Crustacea</taxon>
        <taxon>Branchiopoda</taxon>
        <taxon>Diplostraca</taxon>
        <taxon>Cladocera</taxon>
        <taxon>Anomopoda</taxon>
        <taxon>Daphniidae</taxon>
        <taxon>Daphnia</taxon>
    </lineage>
</organism>
<evidence type="ECO:0000313" key="1">
    <source>
        <dbReference type="EMBL" id="KAK4027906.1"/>
    </source>
</evidence>
<reference evidence="1 2" key="1">
    <citation type="journal article" date="2023" name="Nucleic Acids Res.">
        <title>The hologenome of Daphnia magna reveals possible DNA methylation and microbiome-mediated evolution of the host genome.</title>
        <authorList>
            <person name="Chaturvedi A."/>
            <person name="Li X."/>
            <person name="Dhandapani V."/>
            <person name="Marshall H."/>
            <person name="Kissane S."/>
            <person name="Cuenca-Cambronero M."/>
            <person name="Asole G."/>
            <person name="Calvet F."/>
            <person name="Ruiz-Romero M."/>
            <person name="Marangio P."/>
            <person name="Guigo R."/>
            <person name="Rago D."/>
            <person name="Mirbahai L."/>
            <person name="Eastwood N."/>
            <person name="Colbourne J.K."/>
            <person name="Zhou J."/>
            <person name="Mallon E."/>
            <person name="Orsini L."/>
        </authorList>
    </citation>
    <scope>NUCLEOTIDE SEQUENCE [LARGE SCALE GENOMIC DNA]</scope>
    <source>
        <strain evidence="1">LRV0_1</strain>
    </source>
</reference>
<proteinExistence type="predicted"/>